<reference evidence="2" key="1">
    <citation type="journal article" date="2022" name="Mol. Ecol. Resour.">
        <title>The genomes of chicory, endive, great burdock and yacon provide insights into Asteraceae palaeo-polyploidization history and plant inulin production.</title>
        <authorList>
            <person name="Fan W."/>
            <person name="Wang S."/>
            <person name="Wang H."/>
            <person name="Wang A."/>
            <person name="Jiang F."/>
            <person name="Liu H."/>
            <person name="Zhao H."/>
            <person name="Xu D."/>
            <person name="Zhang Y."/>
        </authorList>
    </citation>
    <scope>NUCLEOTIDE SEQUENCE [LARGE SCALE GENOMIC DNA]</scope>
    <source>
        <strain evidence="2">cv. Punajuju</strain>
    </source>
</reference>
<keyword evidence="2" id="KW-1185">Reference proteome</keyword>
<proteinExistence type="predicted"/>
<evidence type="ECO:0000313" key="1">
    <source>
        <dbReference type="EMBL" id="KAI3764439.1"/>
    </source>
</evidence>
<organism evidence="1 2">
    <name type="scientific">Cichorium intybus</name>
    <name type="common">Chicory</name>
    <dbReference type="NCBI Taxonomy" id="13427"/>
    <lineage>
        <taxon>Eukaryota</taxon>
        <taxon>Viridiplantae</taxon>
        <taxon>Streptophyta</taxon>
        <taxon>Embryophyta</taxon>
        <taxon>Tracheophyta</taxon>
        <taxon>Spermatophyta</taxon>
        <taxon>Magnoliopsida</taxon>
        <taxon>eudicotyledons</taxon>
        <taxon>Gunneridae</taxon>
        <taxon>Pentapetalae</taxon>
        <taxon>asterids</taxon>
        <taxon>campanulids</taxon>
        <taxon>Asterales</taxon>
        <taxon>Asteraceae</taxon>
        <taxon>Cichorioideae</taxon>
        <taxon>Cichorieae</taxon>
        <taxon>Cichoriinae</taxon>
        <taxon>Cichorium</taxon>
    </lineage>
</organism>
<dbReference type="Proteomes" id="UP001055811">
    <property type="component" value="Linkage Group LG03"/>
</dbReference>
<accession>A0ACB9EZG2</accession>
<reference evidence="1 2" key="2">
    <citation type="journal article" date="2022" name="Mol. Ecol. Resour.">
        <title>The genomes of chicory, endive, great burdock and yacon provide insights into Asteraceae paleo-polyploidization history and plant inulin production.</title>
        <authorList>
            <person name="Fan W."/>
            <person name="Wang S."/>
            <person name="Wang H."/>
            <person name="Wang A."/>
            <person name="Jiang F."/>
            <person name="Liu H."/>
            <person name="Zhao H."/>
            <person name="Xu D."/>
            <person name="Zhang Y."/>
        </authorList>
    </citation>
    <scope>NUCLEOTIDE SEQUENCE [LARGE SCALE GENOMIC DNA]</scope>
    <source>
        <strain evidence="2">cv. Punajuju</strain>
        <tissue evidence="1">Leaves</tissue>
    </source>
</reference>
<dbReference type="EMBL" id="CM042011">
    <property type="protein sequence ID" value="KAI3764439.1"/>
    <property type="molecule type" value="Genomic_DNA"/>
</dbReference>
<sequence>MYDNPRNGISIILTIPLEQSLIHVVGITDLGAYVKAASNVLPFSSPAYSVFLRPTSSPLYLTVASIMEKIIGLHSSETLRLASTDMRDFLLPDREHNMALPWRMRRWESGGSQLKGRRRSFSSRGGWLYFYCLTRDQSTVKEGLLLLLFIYAYHSRFPAKHFQFTPSRTHPHETSGRRRAALANRLILSFVSDNLEMIGDNRIEDVRWLCSLSESELDLLISLKEMAIRRASFIGHESLANNFDLKMLRGLSFVLMQVLKEKLGDIPQMAESIAGCVDRLNVVRHEISEEFREMSAEELMAYIGSDKKKRISELFGDDFVSGKKKKKVALEKTSLQ</sequence>
<protein>
    <submittedName>
        <fullName evidence="1">Uncharacterized protein</fullName>
    </submittedName>
</protein>
<gene>
    <name evidence="1" type="ORF">L2E82_14447</name>
</gene>
<comment type="caution">
    <text evidence="1">The sequence shown here is derived from an EMBL/GenBank/DDBJ whole genome shotgun (WGS) entry which is preliminary data.</text>
</comment>
<evidence type="ECO:0000313" key="2">
    <source>
        <dbReference type="Proteomes" id="UP001055811"/>
    </source>
</evidence>
<name>A0ACB9EZG2_CICIN</name>